<feature type="transmembrane region" description="Helical" evidence="6">
    <location>
        <begin position="451"/>
        <end position="469"/>
    </location>
</feature>
<feature type="transmembrane region" description="Helical" evidence="6">
    <location>
        <begin position="43"/>
        <end position="60"/>
    </location>
</feature>
<dbReference type="InterPro" id="IPR050833">
    <property type="entry name" value="Poly_Biosynth_Transport"/>
</dbReference>
<evidence type="ECO:0000256" key="2">
    <source>
        <dbReference type="ARBA" id="ARBA00022475"/>
    </source>
</evidence>
<feature type="transmembrane region" description="Helical" evidence="6">
    <location>
        <begin position="80"/>
        <end position="103"/>
    </location>
</feature>
<feature type="transmembrane region" description="Helical" evidence="6">
    <location>
        <begin position="115"/>
        <end position="132"/>
    </location>
</feature>
<dbReference type="Proteomes" id="UP000886289">
    <property type="component" value="Unassembled WGS sequence"/>
</dbReference>
<dbReference type="GO" id="GO:0005886">
    <property type="term" value="C:plasma membrane"/>
    <property type="evidence" value="ECO:0007669"/>
    <property type="project" value="UniProtKB-SubCell"/>
</dbReference>
<dbReference type="EMBL" id="DRBS01000144">
    <property type="protein sequence ID" value="HDD43960.1"/>
    <property type="molecule type" value="Genomic_DNA"/>
</dbReference>
<evidence type="ECO:0000313" key="7">
    <source>
        <dbReference type="EMBL" id="HDD43960.1"/>
    </source>
</evidence>
<dbReference type="PANTHER" id="PTHR30250">
    <property type="entry name" value="PST FAMILY PREDICTED COLANIC ACID TRANSPORTER"/>
    <property type="match status" value="1"/>
</dbReference>
<feature type="transmembrane region" description="Helical" evidence="6">
    <location>
        <begin position="12"/>
        <end position="31"/>
    </location>
</feature>
<evidence type="ECO:0000256" key="3">
    <source>
        <dbReference type="ARBA" id="ARBA00022692"/>
    </source>
</evidence>
<dbReference type="InterPro" id="IPR002797">
    <property type="entry name" value="Polysacc_synth"/>
</dbReference>
<sequence length="487" mass="54634">MNTVQRIAKNTAVLLISRITSYVLNFLFFMYTARYLGTEGFGILSFALAFTGIFGIFIDFGLGQLTIREVARDKSLTSKYLVNISAMKVILAVIIFGLIALVINLLGYPEQTIKVVYLLSFSVIFNAFTQVFNSIFQGFEKMEYVSLGQILNSILMLSGVIFAIKLGVGVVGFTSPFLIASIVVLGYSLFVLKWKFVNTTLIEAPWKIGIDWNFWKSTIKEALPFGLTGIFITIYYYIDTVMLSLMVPNANAVIGWYNAAYRLILVLISISSLYVTAIYPVMSKFFKSSEKSLKFIFERSIKYMLLISIPIVIGTTLLADRIILLIFGSEYVPSIIALQILIWSFLFASIGGVFGYLLNSINRQATLAKIVGCGMALNIMLNMLFIPNYSYIGASIATDITRFFVISAEFIILSKIGFNLPNRVFLTWVLKAIASSLIMAGFIIFFKNINLLLLIVISILLYFIGLYLMKEFDEKDLSLVRRLIYGG</sequence>
<keyword evidence="2" id="KW-1003">Cell membrane</keyword>
<keyword evidence="4 6" id="KW-1133">Transmembrane helix</keyword>
<feature type="transmembrane region" description="Helical" evidence="6">
    <location>
        <begin position="365"/>
        <end position="385"/>
    </location>
</feature>
<gene>
    <name evidence="7" type="ORF">ENG63_03755</name>
</gene>
<evidence type="ECO:0000256" key="1">
    <source>
        <dbReference type="ARBA" id="ARBA00004651"/>
    </source>
</evidence>
<comment type="subcellular location">
    <subcellularLocation>
        <location evidence="1">Cell membrane</location>
        <topology evidence="1">Multi-pass membrane protein</topology>
    </subcellularLocation>
</comment>
<feature type="transmembrane region" description="Helical" evidence="6">
    <location>
        <begin position="259"/>
        <end position="282"/>
    </location>
</feature>
<evidence type="ECO:0000256" key="5">
    <source>
        <dbReference type="ARBA" id="ARBA00023136"/>
    </source>
</evidence>
<reference evidence="7" key="1">
    <citation type="journal article" date="2020" name="mSystems">
        <title>Genome- and Community-Level Interaction Insights into Carbon Utilization and Element Cycling Functions of Hydrothermarchaeota in Hydrothermal Sediment.</title>
        <authorList>
            <person name="Zhou Z."/>
            <person name="Liu Y."/>
            <person name="Xu W."/>
            <person name="Pan J."/>
            <person name="Luo Z.H."/>
            <person name="Li M."/>
        </authorList>
    </citation>
    <scope>NUCLEOTIDE SEQUENCE [LARGE SCALE GENOMIC DNA]</scope>
    <source>
        <strain evidence="7">HyVt-233</strain>
    </source>
</reference>
<feature type="transmembrane region" description="Helical" evidence="6">
    <location>
        <begin position="222"/>
        <end position="247"/>
    </location>
</feature>
<feature type="transmembrane region" description="Helical" evidence="6">
    <location>
        <begin position="170"/>
        <end position="192"/>
    </location>
</feature>
<feature type="transmembrane region" description="Helical" evidence="6">
    <location>
        <begin position="425"/>
        <end position="445"/>
    </location>
</feature>
<accession>A0A7C0U268</accession>
<dbReference type="PANTHER" id="PTHR30250:SF11">
    <property type="entry name" value="O-ANTIGEN TRANSPORTER-RELATED"/>
    <property type="match status" value="1"/>
</dbReference>
<evidence type="ECO:0000256" key="4">
    <source>
        <dbReference type="ARBA" id="ARBA00022989"/>
    </source>
</evidence>
<dbReference type="Pfam" id="PF01943">
    <property type="entry name" value="Polysacc_synt"/>
    <property type="match status" value="1"/>
</dbReference>
<comment type="caution">
    <text evidence="7">The sequence shown here is derived from an EMBL/GenBank/DDBJ whole genome shotgun (WGS) entry which is preliminary data.</text>
</comment>
<feature type="transmembrane region" description="Helical" evidence="6">
    <location>
        <begin position="303"/>
        <end position="328"/>
    </location>
</feature>
<feature type="transmembrane region" description="Helical" evidence="6">
    <location>
        <begin position="144"/>
        <end position="164"/>
    </location>
</feature>
<protein>
    <submittedName>
        <fullName evidence="7">Flippase</fullName>
    </submittedName>
</protein>
<evidence type="ECO:0000256" key="6">
    <source>
        <dbReference type="SAM" id="Phobius"/>
    </source>
</evidence>
<keyword evidence="5 6" id="KW-0472">Membrane</keyword>
<feature type="transmembrane region" description="Helical" evidence="6">
    <location>
        <begin position="334"/>
        <end position="358"/>
    </location>
</feature>
<proteinExistence type="predicted"/>
<dbReference type="AlphaFoldDB" id="A0A7C0U268"/>
<dbReference type="CDD" id="cd13128">
    <property type="entry name" value="MATE_Wzx_like"/>
    <property type="match status" value="1"/>
</dbReference>
<keyword evidence="3 6" id="KW-0812">Transmembrane</keyword>
<organism evidence="7">
    <name type="scientific">Desulfofervidus auxilii</name>
    <dbReference type="NCBI Taxonomy" id="1621989"/>
    <lineage>
        <taxon>Bacteria</taxon>
        <taxon>Pseudomonadati</taxon>
        <taxon>Thermodesulfobacteriota</taxon>
        <taxon>Candidatus Desulfofervidia</taxon>
        <taxon>Candidatus Desulfofervidales</taxon>
        <taxon>Candidatus Desulfofervidaceae</taxon>
        <taxon>Candidatus Desulfofervidus</taxon>
    </lineage>
</organism>
<name>A0A7C0U268_DESA2</name>